<sequence>MPSQKDFVALHAAEDINSKTDEKNALLRIASLPGKGRGFVAVQPIPAGTCVQIASPLAAVVSQEWIPETCGWCFAFSYPKRMRVKFEKDLSFCSEPCRDEYVSEHNNIAAAHRALDHAFRHGVPSHPHIEQITEEDEDEEDGLSAIWHKGLQGLTPTAELSNADRTMARLIATVLSNPLWQEELAEVEDNERAFFERHDEEDQADVMRLYLFIARALETTPVAARLSTAKAFRFIYFREMSNSFGLWEGTGEQGVTDDQELLGWGIYPSAVYFNHSCEPNVIKLRRGRYLQFVTTRDIQAGEEACIAYGSVEDPTTERRKRLLEHYHFWCTCTRCNREAS</sequence>
<dbReference type="AlphaFoldDB" id="A0A1X2HKX7"/>
<dbReference type="GO" id="GO:0005634">
    <property type="term" value="C:nucleus"/>
    <property type="evidence" value="ECO:0007669"/>
    <property type="project" value="TreeGrafter"/>
</dbReference>
<dbReference type="InterPro" id="IPR001214">
    <property type="entry name" value="SET_dom"/>
</dbReference>
<dbReference type="Proteomes" id="UP000242180">
    <property type="component" value="Unassembled WGS sequence"/>
</dbReference>
<dbReference type="InterPro" id="IPR050869">
    <property type="entry name" value="H3K4_H4K5_MeTrfase"/>
</dbReference>
<dbReference type="Gene3D" id="2.170.270.10">
    <property type="entry name" value="SET domain"/>
    <property type="match status" value="1"/>
</dbReference>
<reference evidence="2 3" key="1">
    <citation type="submission" date="2016-07" db="EMBL/GenBank/DDBJ databases">
        <title>Pervasive Adenine N6-methylation of Active Genes in Fungi.</title>
        <authorList>
            <consortium name="DOE Joint Genome Institute"/>
            <person name="Mondo S.J."/>
            <person name="Dannebaum R.O."/>
            <person name="Kuo R.C."/>
            <person name="Labutti K."/>
            <person name="Haridas S."/>
            <person name="Kuo A."/>
            <person name="Salamov A."/>
            <person name="Ahrendt S.R."/>
            <person name="Lipzen A."/>
            <person name="Sullivan W."/>
            <person name="Andreopoulos W.B."/>
            <person name="Clum A."/>
            <person name="Lindquist E."/>
            <person name="Daum C."/>
            <person name="Ramamoorthy G.K."/>
            <person name="Gryganskyi A."/>
            <person name="Culley D."/>
            <person name="Magnuson J.K."/>
            <person name="James T.Y."/>
            <person name="O'Malley M.A."/>
            <person name="Stajich J.E."/>
            <person name="Spatafora J.W."/>
            <person name="Visel A."/>
            <person name="Grigoriev I.V."/>
        </authorList>
    </citation>
    <scope>NUCLEOTIDE SEQUENCE [LARGE SCALE GENOMIC DNA]</scope>
    <source>
        <strain evidence="2 3">NRRL 2496</strain>
    </source>
</reference>
<keyword evidence="3" id="KW-1185">Reference proteome</keyword>
<comment type="caution">
    <text evidence="2">The sequence shown here is derived from an EMBL/GenBank/DDBJ whole genome shotgun (WGS) entry which is preliminary data.</text>
</comment>
<evidence type="ECO:0000259" key="1">
    <source>
        <dbReference type="PROSITE" id="PS50280"/>
    </source>
</evidence>
<name>A0A1X2HKX7_SYNRA</name>
<dbReference type="PANTHER" id="PTHR12197">
    <property type="entry name" value="HISTONE-LYSINE N-METHYLTRANSFERASE SMYD"/>
    <property type="match status" value="1"/>
</dbReference>
<gene>
    <name evidence="2" type="ORF">BCR43DRAFT_484552</name>
</gene>
<dbReference type="EMBL" id="MCGN01000002">
    <property type="protein sequence ID" value="ORY99923.1"/>
    <property type="molecule type" value="Genomic_DNA"/>
</dbReference>
<proteinExistence type="predicted"/>
<dbReference type="CDD" id="cd20071">
    <property type="entry name" value="SET_SMYD"/>
    <property type="match status" value="1"/>
</dbReference>
<dbReference type="STRING" id="13706.A0A1X2HKX7"/>
<dbReference type="PROSITE" id="PS50280">
    <property type="entry name" value="SET"/>
    <property type="match status" value="1"/>
</dbReference>
<dbReference type="Gene3D" id="1.10.220.160">
    <property type="match status" value="1"/>
</dbReference>
<dbReference type="OMA" id="LGWGIYP"/>
<dbReference type="InParanoid" id="A0A1X2HKX7"/>
<evidence type="ECO:0000313" key="2">
    <source>
        <dbReference type="EMBL" id="ORY99923.1"/>
    </source>
</evidence>
<dbReference type="InterPro" id="IPR046341">
    <property type="entry name" value="SET_dom_sf"/>
</dbReference>
<evidence type="ECO:0000313" key="3">
    <source>
        <dbReference type="Proteomes" id="UP000242180"/>
    </source>
</evidence>
<dbReference type="PANTHER" id="PTHR12197:SF294">
    <property type="entry name" value="POTENTIAL PROTEIN LYSINE METHYLTRANSFERASE SET6"/>
    <property type="match status" value="1"/>
</dbReference>
<dbReference type="SUPFAM" id="SSF82199">
    <property type="entry name" value="SET domain"/>
    <property type="match status" value="1"/>
</dbReference>
<organism evidence="2 3">
    <name type="scientific">Syncephalastrum racemosum</name>
    <name type="common">Filamentous fungus</name>
    <dbReference type="NCBI Taxonomy" id="13706"/>
    <lineage>
        <taxon>Eukaryota</taxon>
        <taxon>Fungi</taxon>
        <taxon>Fungi incertae sedis</taxon>
        <taxon>Mucoromycota</taxon>
        <taxon>Mucoromycotina</taxon>
        <taxon>Mucoromycetes</taxon>
        <taxon>Mucorales</taxon>
        <taxon>Syncephalastraceae</taxon>
        <taxon>Syncephalastrum</taxon>
    </lineage>
</organism>
<dbReference type="SMART" id="SM00317">
    <property type="entry name" value="SET"/>
    <property type="match status" value="1"/>
</dbReference>
<feature type="domain" description="SET" evidence="1">
    <location>
        <begin position="22"/>
        <end position="309"/>
    </location>
</feature>
<dbReference type="Gene3D" id="6.10.140.2220">
    <property type="match status" value="1"/>
</dbReference>
<protein>
    <recommendedName>
        <fullName evidence="1">SET domain-containing protein</fullName>
    </recommendedName>
</protein>
<dbReference type="OrthoDB" id="1028014at2759"/>
<dbReference type="Pfam" id="PF00856">
    <property type="entry name" value="SET"/>
    <property type="match status" value="1"/>
</dbReference>
<accession>A0A1X2HKX7</accession>